<dbReference type="PROSITE" id="PS51671">
    <property type="entry name" value="ACT"/>
    <property type="match status" value="1"/>
</dbReference>
<dbReference type="NCBIfam" id="NF001220">
    <property type="entry name" value="PRK00194.1"/>
    <property type="match status" value="1"/>
</dbReference>
<name>A0A5C0SI27_CRATE</name>
<evidence type="ECO:0000313" key="4">
    <source>
        <dbReference type="Proteomes" id="UP000324646"/>
    </source>
</evidence>
<dbReference type="RefSeq" id="WP_148809994.1">
    <property type="nucleotide sequence ID" value="NZ_CP042243.1"/>
</dbReference>
<dbReference type="PANTHER" id="PTHR34875:SF6">
    <property type="entry name" value="UPF0237 PROTEIN MJ1558"/>
    <property type="match status" value="1"/>
</dbReference>
<dbReference type="OrthoDB" id="9803078at2"/>
<evidence type="ECO:0000313" key="3">
    <source>
        <dbReference type="EMBL" id="QEK12858.1"/>
    </source>
</evidence>
<evidence type="ECO:0000259" key="2">
    <source>
        <dbReference type="PROSITE" id="PS51671"/>
    </source>
</evidence>
<reference evidence="3 4" key="1">
    <citation type="submission" date="2019-07" db="EMBL/GenBank/DDBJ databases">
        <title>Complete genome of Crassaminicella thermophila SY095.</title>
        <authorList>
            <person name="Li X."/>
        </authorList>
    </citation>
    <scope>NUCLEOTIDE SEQUENCE [LARGE SCALE GENOMIC DNA]</scope>
    <source>
        <strain evidence="3 4">SY095</strain>
    </source>
</reference>
<dbReference type="SUPFAM" id="SSF55021">
    <property type="entry name" value="ACT-like"/>
    <property type="match status" value="1"/>
</dbReference>
<dbReference type="FunFam" id="3.30.70.260:FF:000032">
    <property type="entry name" value="UPF0237 protein SP_0238"/>
    <property type="match status" value="1"/>
</dbReference>
<dbReference type="KEGG" id="crs:FQB35_11270"/>
<dbReference type="EMBL" id="CP042243">
    <property type="protein sequence ID" value="QEK12858.1"/>
    <property type="molecule type" value="Genomic_DNA"/>
</dbReference>
<proteinExistence type="inferred from homology"/>
<comment type="similarity">
    <text evidence="1">Belongs to the UPF0237 family.</text>
</comment>
<organism evidence="3 4">
    <name type="scientific">Crassaminicella thermophila</name>
    <dbReference type="NCBI Taxonomy" id="2599308"/>
    <lineage>
        <taxon>Bacteria</taxon>
        <taxon>Bacillati</taxon>
        <taxon>Bacillota</taxon>
        <taxon>Clostridia</taxon>
        <taxon>Eubacteriales</taxon>
        <taxon>Clostridiaceae</taxon>
        <taxon>Crassaminicella</taxon>
    </lineage>
</organism>
<accession>A0A5C0SI27</accession>
<evidence type="ECO:0000256" key="1">
    <source>
        <dbReference type="HAMAP-Rule" id="MF_01054"/>
    </source>
</evidence>
<sequence>MKAVVTVIGKDKIGIIANVTSVLAENNINILDISQTILQDYFTMIMIVDLEKMQSNFQDIKIKLEEVGKRIGLSIKIQHEDIFNSMHKIS</sequence>
<feature type="domain" description="ACT" evidence="2">
    <location>
        <begin position="4"/>
        <end position="78"/>
    </location>
</feature>
<dbReference type="Proteomes" id="UP000324646">
    <property type="component" value="Chromosome"/>
</dbReference>
<gene>
    <name evidence="3" type="ORF">FQB35_11270</name>
</gene>
<keyword evidence="4" id="KW-1185">Reference proteome</keyword>
<dbReference type="Gene3D" id="3.30.70.260">
    <property type="match status" value="1"/>
</dbReference>
<dbReference type="HAMAP" id="MF_01054">
    <property type="entry name" value="UPF0237"/>
    <property type="match status" value="1"/>
</dbReference>
<dbReference type="Pfam" id="PF13740">
    <property type="entry name" value="ACT_6"/>
    <property type="match status" value="1"/>
</dbReference>
<dbReference type="InterPro" id="IPR002912">
    <property type="entry name" value="ACT_dom"/>
</dbReference>
<dbReference type="AlphaFoldDB" id="A0A5C0SI27"/>
<protein>
    <recommendedName>
        <fullName evidence="1">UPF0237 protein FQB35_11270</fullName>
    </recommendedName>
</protein>
<dbReference type="InterPro" id="IPR050990">
    <property type="entry name" value="UPF0237/GcvR_regulator"/>
</dbReference>
<dbReference type="PANTHER" id="PTHR34875">
    <property type="entry name" value="UPF0237 PROTEIN MJ1558"/>
    <property type="match status" value="1"/>
</dbReference>
<dbReference type="CDD" id="cd04872">
    <property type="entry name" value="ACT_1ZPV"/>
    <property type="match status" value="1"/>
</dbReference>
<dbReference type="InterPro" id="IPR045865">
    <property type="entry name" value="ACT-like_dom_sf"/>
</dbReference>
<dbReference type="InterPro" id="IPR022986">
    <property type="entry name" value="UPF0237_ACT"/>
</dbReference>